<evidence type="ECO:0000313" key="6">
    <source>
        <dbReference type="EMBL" id="SFK53220.1"/>
    </source>
</evidence>
<proteinExistence type="predicted"/>
<dbReference type="InterPro" id="IPR001347">
    <property type="entry name" value="SIS_dom"/>
</dbReference>
<dbReference type="RefSeq" id="WP_074841872.1">
    <property type="nucleotide sequence ID" value="NZ_CP047056.1"/>
</dbReference>
<reference evidence="6 7" key="1">
    <citation type="submission" date="2016-10" db="EMBL/GenBank/DDBJ databases">
        <authorList>
            <person name="Varghese N."/>
            <person name="Submissions S."/>
        </authorList>
    </citation>
    <scope>NUCLEOTIDE SEQUENCE [LARGE SCALE GENOMIC DNA]</scope>
    <source>
        <strain evidence="6 7">22B</strain>
    </source>
</reference>
<gene>
    <name evidence="6" type="ORF">SAMN04487865_11016</name>
</gene>
<name>A0A662ZD48_9GAMM</name>
<evidence type="ECO:0000259" key="4">
    <source>
        <dbReference type="PROSITE" id="PS51071"/>
    </source>
</evidence>
<dbReference type="Gene3D" id="3.40.50.10490">
    <property type="entry name" value="Glucose-6-phosphate isomerase like protein, domain 1"/>
    <property type="match status" value="1"/>
</dbReference>
<keyword evidence="3" id="KW-0804">Transcription</keyword>
<dbReference type="GO" id="GO:1901135">
    <property type="term" value="P:carbohydrate derivative metabolic process"/>
    <property type="evidence" value="ECO:0007669"/>
    <property type="project" value="InterPro"/>
</dbReference>
<dbReference type="NCBIfam" id="NF008458">
    <property type="entry name" value="PRK11337.1"/>
    <property type="match status" value="1"/>
</dbReference>
<dbReference type="PROSITE" id="PS51071">
    <property type="entry name" value="HTH_RPIR"/>
    <property type="match status" value="1"/>
</dbReference>
<feature type="domain" description="SIS" evidence="5">
    <location>
        <begin position="127"/>
        <end position="267"/>
    </location>
</feature>
<organism evidence="6 7">
    <name type="scientific">Succinivibrio dextrinosolvens</name>
    <dbReference type="NCBI Taxonomy" id="83771"/>
    <lineage>
        <taxon>Bacteria</taxon>
        <taxon>Pseudomonadati</taxon>
        <taxon>Pseudomonadota</taxon>
        <taxon>Gammaproteobacteria</taxon>
        <taxon>Aeromonadales</taxon>
        <taxon>Succinivibrionaceae</taxon>
        <taxon>Succinivibrio</taxon>
    </lineage>
</organism>
<accession>A0A662ZD48</accession>
<dbReference type="Pfam" id="PF01380">
    <property type="entry name" value="SIS"/>
    <property type="match status" value="1"/>
</dbReference>
<dbReference type="InterPro" id="IPR036388">
    <property type="entry name" value="WH-like_DNA-bd_sf"/>
</dbReference>
<evidence type="ECO:0000259" key="5">
    <source>
        <dbReference type="PROSITE" id="PS51464"/>
    </source>
</evidence>
<dbReference type="SUPFAM" id="SSF46689">
    <property type="entry name" value="Homeodomain-like"/>
    <property type="match status" value="1"/>
</dbReference>
<dbReference type="AlphaFoldDB" id="A0A662ZD48"/>
<dbReference type="PANTHER" id="PTHR30514">
    <property type="entry name" value="GLUCOKINASE"/>
    <property type="match status" value="1"/>
</dbReference>
<dbReference type="GO" id="GO:0003700">
    <property type="term" value="F:DNA-binding transcription factor activity"/>
    <property type="evidence" value="ECO:0007669"/>
    <property type="project" value="InterPro"/>
</dbReference>
<dbReference type="EMBL" id="FOSF01000101">
    <property type="protein sequence ID" value="SFK53220.1"/>
    <property type="molecule type" value="Genomic_DNA"/>
</dbReference>
<dbReference type="SUPFAM" id="SSF53697">
    <property type="entry name" value="SIS domain"/>
    <property type="match status" value="1"/>
</dbReference>
<feature type="domain" description="HTH rpiR-type" evidence="4">
    <location>
        <begin position="7"/>
        <end position="83"/>
    </location>
</feature>
<dbReference type="InterPro" id="IPR047640">
    <property type="entry name" value="RpiR-like"/>
</dbReference>
<dbReference type="GO" id="GO:0097367">
    <property type="term" value="F:carbohydrate derivative binding"/>
    <property type="evidence" value="ECO:0007669"/>
    <property type="project" value="InterPro"/>
</dbReference>
<evidence type="ECO:0000313" key="7">
    <source>
        <dbReference type="Proteomes" id="UP000243374"/>
    </source>
</evidence>
<sequence length="285" mass="31378">MAMMDPRTIGAHIRMKRPLLSGLELKVLDKIIARDEFSEETSIKEIALENQVSEAMIVKIAKKLDFSGYREFRSNLVLYRQLEVSRMFQDLSADDDMENLVTKVFRNSIQALEETMAILDIQAMKKCADLLATRKKILLFGLGGSAQIAFDFSHKLLRIGIGSYVLNDSHMMLMSAALCDVDSVVIGISHSGHTSDVVEALKLARSNGARTIAITNYAGSPICSYADIVLNSTSRGGTLLGENAASRIAQLNILDVLYVAIAQKDHKKSEENLSRTIAAIGNKRV</sequence>
<dbReference type="CDD" id="cd05013">
    <property type="entry name" value="SIS_RpiR"/>
    <property type="match status" value="1"/>
</dbReference>
<keyword evidence="1" id="KW-0805">Transcription regulation</keyword>
<dbReference type="Proteomes" id="UP000243374">
    <property type="component" value="Unassembled WGS sequence"/>
</dbReference>
<dbReference type="Pfam" id="PF01418">
    <property type="entry name" value="HTH_6"/>
    <property type="match status" value="1"/>
</dbReference>
<dbReference type="Gene3D" id="1.10.10.10">
    <property type="entry name" value="Winged helix-like DNA-binding domain superfamily/Winged helix DNA-binding domain"/>
    <property type="match status" value="1"/>
</dbReference>
<dbReference type="GO" id="GO:0003677">
    <property type="term" value="F:DNA binding"/>
    <property type="evidence" value="ECO:0007669"/>
    <property type="project" value="UniProtKB-KW"/>
</dbReference>
<dbReference type="PROSITE" id="PS51464">
    <property type="entry name" value="SIS"/>
    <property type="match status" value="1"/>
</dbReference>
<dbReference type="InterPro" id="IPR046348">
    <property type="entry name" value="SIS_dom_sf"/>
</dbReference>
<dbReference type="OrthoDB" id="8582409at2"/>
<dbReference type="InterPro" id="IPR009057">
    <property type="entry name" value="Homeodomain-like_sf"/>
</dbReference>
<protein>
    <submittedName>
        <fullName evidence="6">Transcriptional regulator, RpiR family</fullName>
    </submittedName>
</protein>
<evidence type="ECO:0000256" key="2">
    <source>
        <dbReference type="ARBA" id="ARBA00023125"/>
    </source>
</evidence>
<evidence type="ECO:0000256" key="1">
    <source>
        <dbReference type="ARBA" id="ARBA00023015"/>
    </source>
</evidence>
<dbReference type="InterPro" id="IPR035472">
    <property type="entry name" value="RpiR-like_SIS"/>
</dbReference>
<dbReference type="PANTHER" id="PTHR30514:SF1">
    <property type="entry name" value="HTH-TYPE TRANSCRIPTIONAL REGULATOR HEXR-RELATED"/>
    <property type="match status" value="1"/>
</dbReference>
<keyword evidence="7" id="KW-1185">Reference proteome</keyword>
<keyword evidence="2" id="KW-0238">DNA-binding</keyword>
<evidence type="ECO:0000256" key="3">
    <source>
        <dbReference type="ARBA" id="ARBA00023163"/>
    </source>
</evidence>
<dbReference type="InterPro" id="IPR000281">
    <property type="entry name" value="HTH_RpiR"/>
</dbReference>